<evidence type="ECO:0000313" key="7">
    <source>
        <dbReference type="Proteomes" id="UP000556084"/>
    </source>
</evidence>
<dbReference type="RefSeq" id="WP_184350999.1">
    <property type="nucleotide sequence ID" value="NZ_JACHJH010000006.1"/>
</dbReference>
<name>A0A7W7PMC6_9ACTN</name>
<dbReference type="GO" id="GO:0016709">
    <property type="term" value="F:oxidoreductase activity, acting on paired donors, with incorporation or reduction of molecular oxygen, NAD(P)H as one donor, and incorporation of one atom of oxygen"/>
    <property type="evidence" value="ECO:0007669"/>
    <property type="project" value="UniProtKB-ARBA"/>
</dbReference>
<dbReference type="Gene3D" id="3.30.70.2450">
    <property type="match status" value="1"/>
</dbReference>
<comment type="cofactor">
    <cofactor evidence="1">
        <name>FAD</name>
        <dbReference type="ChEBI" id="CHEBI:57692"/>
    </cofactor>
</comment>
<protein>
    <submittedName>
        <fullName evidence="6">2-polyprenyl-6-methoxyphenol hydroxylase-like FAD-dependent oxidoreductase</fullName>
    </submittedName>
</protein>
<reference evidence="6 7" key="1">
    <citation type="submission" date="2020-08" db="EMBL/GenBank/DDBJ databases">
        <title>Genomic Encyclopedia of Type Strains, Phase III (KMG-III): the genomes of soil and plant-associated and newly described type strains.</title>
        <authorList>
            <person name="Whitman W."/>
        </authorList>
    </citation>
    <scope>NUCLEOTIDE SEQUENCE [LARGE SCALE GENOMIC DNA]</scope>
    <source>
        <strain evidence="6 7">CECT 3266</strain>
    </source>
</reference>
<gene>
    <name evidence="6" type="ORF">FHS39_004271</name>
</gene>
<dbReference type="PANTHER" id="PTHR43004:SF19">
    <property type="entry name" value="BINDING MONOOXYGENASE, PUTATIVE (JCVI)-RELATED"/>
    <property type="match status" value="1"/>
</dbReference>
<dbReference type="Proteomes" id="UP000556084">
    <property type="component" value="Unassembled WGS sequence"/>
</dbReference>
<organism evidence="6 7">
    <name type="scientific">Streptomyces olivoverticillatus</name>
    <dbReference type="NCBI Taxonomy" id="66427"/>
    <lineage>
        <taxon>Bacteria</taxon>
        <taxon>Bacillati</taxon>
        <taxon>Actinomycetota</taxon>
        <taxon>Actinomycetes</taxon>
        <taxon>Kitasatosporales</taxon>
        <taxon>Streptomycetaceae</taxon>
        <taxon>Streptomyces</taxon>
    </lineage>
</organism>
<dbReference type="InterPro" id="IPR036188">
    <property type="entry name" value="FAD/NAD-bd_sf"/>
</dbReference>
<keyword evidence="3" id="KW-0274">FAD</keyword>
<dbReference type="Gene3D" id="3.40.30.120">
    <property type="match status" value="1"/>
</dbReference>
<feature type="domain" description="FAD-binding" evidence="5">
    <location>
        <begin position="5"/>
        <end position="345"/>
    </location>
</feature>
<dbReference type="PANTHER" id="PTHR43004">
    <property type="entry name" value="TRK SYSTEM POTASSIUM UPTAKE PROTEIN"/>
    <property type="match status" value="1"/>
</dbReference>
<keyword evidence="2" id="KW-0285">Flavoprotein</keyword>
<dbReference type="InterPro" id="IPR002938">
    <property type="entry name" value="FAD-bd"/>
</dbReference>
<dbReference type="Pfam" id="PF21274">
    <property type="entry name" value="Rng_hyd_C"/>
    <property type="match status" value="1"/>
</dbReference>
<feature type="region of interest" description="Disordered" evidence="4">
    <location>
        <begin position="373"/>
        <end position="401"/>
    </location>
</feature>
<dbReference type="GO" id="GO:0071949">
    <property type="term" value="F:FAD binding"/>
    <property type="evidence" value="ECO:0007669"/>
    <property type="project" value="InterPro"/>
</dbReference>
<dbReference type="Pfam" id="PF01494">
    <property type="entry name" value="FAD_binding_3"/>
    <property type="match status" value="1"/>
</dbReference>
<dbReference type="PRINTS" id="PR00420">
    <property type="entry name" value="RNGMNOXGNASE"/>
</dbReference>
<accession>A0A7W7PMC6</accession>
<evidence type="ECO:0000313" key="6">
    <source>
        <dbReference type="EMBL" id="MBB4895204.1"/>
    </source>
</evidence>
<evidence type="ECO:0000259" key="5">
    <source>
        <dbReference type="Pfam" id="PF01494"/>
    </source>
</evidence>
<evidence type="ECO:0000256" key="1">
    <source>
        <dbReference type="ARBA" id="ARBA00001974"/>
    </source>
</evidence>
<dbReference type="Gene3D" id="3.50.50.60">
    <property type="entry name" value="FAD/NAD(P)-binding domain"/>
    <property type="match status" value="1"/>
</dbReference>
<evidence type="ECO:0000256" key="4">
    <source>
        <dbReference type="SAM" id="MobiDB-lite"/>
    </source>
</evidence>
<dbReference type="EMBL" id="JACHJH010000006">
    <property type="protein sequence ID" value="MBB4895204.1"/>
    <property type="molecule type" value="Genomic_DNA"/>
</dbReference>
<keyword evidence="7" id="KW-1185">Reference proteome</keyword>
<comment type="caution">
    <text evidence="6">The sequence shown here is derived from an EMBL/GenBank/DDBJ whole genome shotgun (WGS) entry which is preliminary data.</text>
</comment>
<proteinExistence type="predicted"/>
<evidence type="ECO:0000256" key="2">
    <source>
        <dbReference type="ARBA" id="ARBA00022630"/>
    </source>
</evidence>
<sequence>MATATGVLVVGAGPVGLTTAVELARRGVDCRIVDRRPQPREGTRGCTVWQRTLETFELMGLDVADLRRRGVGYERRVYHLFGPEELAVGLAEVGGRYPVPLLIGQQETERALTRRLRELGVEVERGVRAMGLGQDADGVTVLLDRDGVRERARAGWVVSAEGSHSVVRQELGIGWRTTPFPGTQLVQVDAVAHGLPGGPGEAHLYLAGDGFLGNLPLPGGRRRLFAAVADPDPGRREDPAVEEVESYVRKLSGSARVRLDAPLHNWRVRLHNSVAEDFRRGRCLLVGDAARTVMPVTAQGMNTGIQDAFNLGWKLAAVHRGAPDALLDTYAAERMPVAHDLIRRTERSFWGGVGTPPAAEAVRAGVRKQQRARGAQAVDYRTGPLSEQESDRPGLQAGDRAPQVALVRADGRATTLYDELREGGWVAVTADRAAPLDALPGVRRARLAAGEAGGYALETGETLLIRPDGHLGRRGHADEGARRYLERVLGG</sequence>
<dbReference type="AlphaFoldDB" id="A0A7W7PMC6"/>
<evidence type="ECO:0000256" key="3">
    <source>
        <dbReference type="ARBA" id="ARBA00022827"/>
    </source>
</evidence>
<dbReference type="SUPFAM" id="SSF51905">
    <property type="entry name" value="FAD/NAD(P)-binding domain"/>
    <property type="match status" value="1"/>
</dbReference>
<dbReference type="InterPro" id="IPR050641">
    <property type="entry name" value="RIFMO-like"/>
</dbReference>